<proteinExistence type="predicted"/>
<dbReference type="EMBL" id="BAAATE010000028">
    <property type="protein sequence ID" value="GAA2687716.1"/>
    <property type="molecule type" value="Genomic_DNA"/>
</dbReference>
<accession>A0ABN3SYD6</accession>
<sequence length="146" mass="16644">MIGTAMTSLDDRIRDLVEQGKQRAEIISILGIGKSSLYRRLNKLGLTREQLSHAAAIPWRVREPHLMTTEAQYLRLLSQSAQGHNATTPAERNSAFAWARSLIEDDMDITYDDQWREIPADKNNWHIKRVYDAAVQGRKRSGSTQP</sequence>
<organism evidence="2 3">
    <name type="scientific">Nonomuraea recticatena</name>
    <dbReference type="NCBI Taxonomy" id="46178"/>
    <lineage>
        <taxon>Bacteria</taxon>
        <taxon>Bacillati</taxon>
        <taxon>Actinomycetota</taxon>
        <taxon>Actinomycetes</taxon>
        <taxon>Streptosporangiales</taxon>
        <taxon>Streptosporangiaceae</taxon>
        <taxon>Nonomuraea</taxon>
    </lineage>
</organism>
<protein>
    <recommendedName>
        <fullName evidence="1">Resolvase HTH domain-containing protein</fullName>
    </recommendedName>
</protein>
<evidence type="ECO:0000313" key="3">
    <source>
        <dbReference type="Proteomes" id="UP001501666"/>
    </source>
</evidence>
<gene>
    <name evidence="2" type="ORF">GCM10010412_075930</name>
</gene>
<feature type="domain" description="Resolvase HTH" evidence="1">
    <location>
        <begin position="11"/>
        <end position="43"/>
    </location>
</feature>
<name>A0ABN3SYD6_9ACTN</name>
<dbReference type="Gene3D" id="1.10.10.60">
    <property type="entry name" value="Homeodomain-like"/>
    <property type="match status" value="1"/>
</dbReference>
<evidence type="ECO:0000313" key="2">
    <source>
        <dbReference type="EMBL" id="GAA2687716.1"/>
    </source>
</evidence>
<dbReference type="InterPro" id="IPR006120">
    <property type="entry name" value="Resolvase_HTH_dom"/>
</dbReference>
<comment type="caution">
    <text evidence="2">The sequence shown here is derived from an EMBL/GenBank/DDBJ whole genome shotgun (WGS) entry which is preliminary data.</text>
</comment>
<evidence type="ECO:0000259" key="1">
    <source>
        <dbReference type="Pfam" id="PF02796"/>
    </source>
</evidence>
<keyword evidence="3" id="KW-1185">Reference proteome</keyword>
<dbReference type="Proteomes" id="UP001501666">
    <property type="component" value="Unassembled WGS sequence"/>
</dbReference>
<dbReference type="Pfam" id="PF02796">
    <property type="entry name" value="HTH_7"/>
    <property type="match status" value="1"/>
</dbReference>
<dbReference type="RefSeq" id="WP_346153399.1">
    <property type="nucleotide sequence ID" value="NZ_BAAATE010000028.1"/>
</dbReference>
<reference evidence="2 3" key="1">
    <citation type="journal article" date="2019" name="Int. J. Syst. Evol. Microbiol.">
        <title>The Global Catalogue of Microorganisms (GCM) 10K type strain sequencing project: providing services to taxonomists for standard genome sequencing and annotation.</title>
        <authorList>
            <consortium name="The Broad Institute Genomics Platform"/>
            <consortium name="The Broad Institute Genome Sequencing Center for Infectious Disease"/>
            <person name="Wu L."/>
            <person name="Ma J."/>
        </authorList>
    </citation>
    <scope>NUCLEOTIDE SEQUENCE [LARGE SCALE GENOMIC DNA]</scope>
    <source>
        <strain evidence="2 3">JCM 6835</strain>
    </source>
</reference>